<proteinExistence type="inferred from homology"/>
<feature type="region of interest" description="Disordered" evidence="13">
    <location>
        <begin position="285"/>
        <end position="304"/>
    </location>
</feature>
<evidence type="ECO:0000256" key="14">
    <source>
        <dbReference type="SAM" id="Phobius"/>
    </source>
</evidence>
<keyword evidence="10 14" id="KW-1133">Transmembrane helix</keyword>
<feature type="region of interest" description="Disordered" evidence="13">
    <location>
        <begin position="361"/>
        <end position="381"/>
    </location>
</feature>
<evidence type="ECO:0000256" key="10">
    <source>
        <dbReference type="ARBA" id="ARBA00022989"/>
    </source>
</evidence>
<evidence type="ECO:0000313" key="16">
    <source>
        <dbReference type="EMBL" id="KAF4122411.1"/>
    </source>
</evidence>
<evidence type="ECO:0000256" key="4">
    <source>
        <dbReference type="ARBA" id="ARBA00006335"/>
    </source>
</evidence>
<name>A0A9P4YVD2_9HYPO</name>
<dbReference type="GO" id="GO:0006665">
    <property type="term" value="P:sphingolipid metabolic process"/>
    <property type="evidence" value="ECO:0007669"/>
    <property type="project" value="UniProtKB-KW"/>
</dbReference>
<evidence type="ECO:0000256" key="11">
    <source>
        <dbReference type="ARBA" id="ARBA00023098"/>
    </source>
</evidence>
<evidence type="ECO:0000256" key="8">
    <source>
        <dbReference type="ARBA" id="ARBA00022842"/>
    </source>
</evidence>
<comment type="subcellular location">
    <subcellularLocation>
        <location evidence="1">Membrane</location>
        <topology evidence="1">Multi-pass membrane protein</topology>
    </subcellularLocation>
</comment>
<evidence type="ECO:0000256" key="3">
    <source>
        <dbReference type="ARBA" id="ARBA00004991"/>
    </source>
</evidence>
<comment type="similarity">
    <text evidence="4">Belongs to the neutral sphingomyelinase family.</text>
</comment>
<evidence type="ECO:0000256" key="1">
    <source>
        <dbReference type="ARBA" id="ARBA00004141"/>
    </source>
</evidence>
<keyword evidence="6" id="KW-0479">Metal-binding</keyword>
<dbReference type="Proteomes" id="UP000749293">
    <property type="component" value="Unassembled WGS sequence"/>
</dbReference>
<dbReference type="GO" id="GO:0046872">
    <property type="term" value="F:metal ion binding"/>
    <property type="evidence" value="ECO:0007669"/>
    <property type="project" value="UniProtKB-KW"/>
</dbReference>
<dbReference type="EMBL" id="JAANYQ010000009">
    <property type="protein sequence ID" value="KAF4122411.1"/>
    <property type="molecule type" value="Genomic_DNA"/>
</dbReference>
<dbReference type="PANTHER" id="PTHR16320">
    <property type="entry name" value="SPHINGOMYELINASE FAMILY MEMBER"/>
    <property type="match status" value="1"/>
</dbReference>
<dbReference type="RefSeq" id="XP_035321063.1">
    <property type="nucleotide sequence ID" value="XM_035469368.1"/>
</dbReference>
<keyword evidence="5 14" id="KW-0812">Transmembrane</keyword>
<dbReference type="GeneID" id="55973626"/>
<dbReference type="Pfam" id="PF03372">
    <property type="entry name" value="Exo_endo_phos"/>
    <property type="match status" value="1"/>
</dbReference>
<keyword evidence="11" id="KW-0443">Lipid metabolism</keyword>
<dbReference type="SUPFAM" id="SSF56219">
    <property type="entry name" value="DNase I-like"/>
    <property type="match status" value="1"/>
</dbReference>
<feature type="domain" description="Endonuclease/exonuclease/phosphatase" evidence="15">
    <location>
        <begin position="18"/>
        <end position="322"/>
    </location>
</feature>
<evidence type="ECO:0000256" key="2">
    <source>
        <dbReference type="ARBA" id="ARBA00004760"/>
    </source>
</evidence>
<feature type="transmembrane region" description="Helical" evidence="14">
    <location>
        <begin position="445"/>
        <end position="463"/>
    </location>
</feature>
<sequence>MEEDLEEAPRDPSDLHILTLNCWGLLHISALRNERIAYIAHSLATMTPRPPDIVGLQELFTQEDYAVLRRRVRDVLPHGKFYHSGAFGGGLAILSRWPIVESSMHGYPLNGRPTAFWHGDWYVGKGVAHAKIRISDAGGCGGDGGDDDEDAVMVDVFNTHTHASYGARDDGYACHSAAQAWHMAKLLREADRGPAGGDRNLIVALGDFNMLPLSLAHDIITSHAPVHDVWRLLHPDSSLGSSGHPREAARGRPVPTVDFNLRENGATSNNVSNTWRWSKADRRNLSARNPCPVDPDAPDPHGQRLDYIFASTGHSPSPFSQSPSRPAWVVKDASVAMTHRHPDLQVSLSDHYAVHAILHRHSPGSENSSNRNSNADPSHALRSGTYLSLSETATAPPVVDVDFNAQLRHRPARDPARTLPLYDEIITLIDRCRTRELREQSWRGLHFYASVVIFIGCLVAVWFSPHNGVAFALLLVSTLGLVSGVINGLLALLFFSSELRNLAEFEWEIRNAKAAASGSLATLGEFDDEEAKSR</sequence>
<comment type="pathway">
    <text evidence="3">Sphingolipid metabolism.</text>
</comment>
<dbReference type="OrthoDB" id="387657at2759"/>
<comment type="caution">
    <text evidence="16">The sequence shown here is derived from an EMBL/GenBank/DDBJ whole genome shotgun (WGS) entry which is preliminary data.</text>
</comment>
<feature type="transmembrane region" description="Helical" evidence="14">
    <location>
        <begin position="469"/>
        <end position="495"/>
    </location>
</feature>
<dbReference type="InterPro" id="IPR036691">
    <property type="entry name" value="Endo/exonu/phosph_ase_sf"/>
</dbReference>
<dbReference type="GO" id="GO:0016020">
    <property type="term" value="C:membrane"/>
    <property type="evidence" value="ECO:0007669"/>
    <property type="project" value="UniProtKB-SubCell"/>
</dbReference>
<gene>
    <name evidence="16" type="ORF">GMORB2_7403</name>
</gene>
<evidence type="ECO:0000256" key="5">
    <source>
        <dbReference type="ARBA" id="ARBA00022692"/>
    </source>
</evidence>
<keyword evidence="8" id="KW-0460">Magnesium</keyword>
<reference evidence="16" key="1">
    <citation type="submission" date="2020-03" db="EMBL/GenBank/DDBJ databases">
        <title>Site-based positive gene gene selection in Geosmithia morbida across the United States reveals a broad range of putative effectors and factors for local host and environmental adapation.</title>
        <authorList>
            <person name="Onufrak A."/>
            <person name="Murdoch R.W."/>
            <person name="Gazis R."/>
            <person name="Huff M."/>
            <person name="Staton M."/>
            <person name="Klingeman W."/>
            <person name="Hadziabdic D."/>
        </authorList>
    </citation>
    <scope>NUCLEOTIDE SEQUENCE</scope>
    <source>
        <strain evidence="16">1262</strain>
    </source>
</reference>
<comment type="pathway">
    <text evidence="2">Lipid metabolism; sphingolipid metabolism.</text>
</comment>
<dbReference type="Gene3D" id="3.60.10.10">
    <property type="entry name" value="Endonuclease/exonuclease/phosphatase"/>
    <property type="match status" value="1"/>
</dbReference>
<evidence type="ECO:0000256" key="7">
    <source>
        <dbReference type="ARBA" id="ARBA00022801"/>
    </source>
</evidence>
<feature type="compositionally biased region" description="Polar residues" evidence="13">
    <location>
        <begin position="364"/>
        <end position="376"/>
    </location>
</feature>
<evidence type="ECO:0000256" key="12">
    <source>
        <dbReference type="ARBA" id="ARBA00023136"/>
    </source>
</evidence>
<evidence type="ECO:0000256" key="6">
    <source>
        <dbReference type="ARBA" id="ARBA00022723"/>
    </source>
</evidence>
<protein>
    <submittedName>
        <fullName evidence="16">Sphingomyelin phosphodiesterase 2</fullName>
    </submittedName>
</protein>
<keyword evidence="9" id="KW-0746">Sphingolipid metabolism</keyword>
<evidence type="ECO:0000256" key="9">
    <source>
        <dbReference type="ARBA" id="ARBA00022919"/>
    </source>
</evidence>
<dbReference type="InterPro" id="IPR038772">
    <property type="entry name" value="Sph/SMPD2-like"/>
</dbReference>
<evidence type="ECO:0000256" key="13">
    <source>
        <dbReference type="SAM" id="MobiDB-lite"/>
    </source>
</evidence>
<dbReference type="GO" id="GO:0004767">
    <property type="term" value="F:sphingomyelin phosphodiesterase activity"/>
    <property type="evidence" value="ECO:0007669"/>
    <property type="project" value="InterPro"/>
</dbReference>
<evidence type="ECO:0000259" key="15">
    <source>
        <dbReference type="Pfam" id="PF03372"/>
    </source>
</evidence>
<dbReference type="InterPro" id="IPR005135">
    <property type="entry name" value="Endo/exonuclease/phosphatase"/>
</dbReference>
<keyword evidence="17" id="KW-1185">Reference proteome</keyword>
<accession>A0A9P4YVD2</accession>
<evidence type="ECO:0000313" key="17">
    <source>
        <dbReference type="Proteomes" id="UP000749293"/>
    </source>
</evidence>
<keyword evidence="7" id="KW-0378">Hydrolase</keyword>
<keyword evidence="12 14" id="KW-0472">Membrane</keyword>
<dbReference type="PANTHER" id="PTHR16320:SF24">
    <property type="entry name" value="PHOSPHODIESTERASE, PUTATIVE-RELATED"/>
    <property type="match status" value="1"/>
</dbReference>
<dbReference type="AlphaFoldDB" id="A0A9P4YVD2"/>
<organism evidence="16 17">
    <name type="scientific">Geosmithia morbida</name>
    <dbReference type="NCBI Taxonomy" id="1094350"/>
    <lineage>
        <taxon>Eukaryota</taxon>
        <taxon>Fungi</taxon>
        <taxon>Dikarya</taxon>
        <taxon>Ascomycota</taxon>
        <taxon>Pezizomycotina</taxon>
        <taxon>Sordariomycetes</taxon>
        <taxon>Hypocreomycetidae</taxon>
        <taxon>Hypocreales</taxon>
        <taxon>Bionectriaceae</taxon>
        <taxon>Geosmithia</taxon>
    </lineage>
</organism>